<protein>
    <recommendedName>
        <fullName evidence="2">LRAT domain-containing protein</fullName>
    </recommendedName>
</protein>
<feature type="compositionally biased region" description="Acidic residues" evidence="1">
    <location>
        <begin position="41"/>
        <end position="51"/>
    </location>
</feature>
<feature type="domain" description="LRAT" evidence="2">
    <location>
        <begin position="116"/>
        <end position="211"/>
    </location>
</feature>
<dbReference type="OrthoDB" id="6157531at2759"/>
<reference evidence="3 4" key="1">
    <citation type="journal article" date="2018" name="Nat. Ecol. Evol.">
        <title>Shark genomes provide insights into elasmobranch evolution and the origin of vertebrates.</title>
        <authorList>
            <person name="Hara Y"/>
            <person name="Yamaguchi K"/>
            <person name="Onimaru K"/>
            <person name="Kadota M"/>
            <person name="Koyanagi M"/>
            <person name="Keeley SD"/>
            <person name="Tatsumi K"/>
            <person name="Tanaka K"/>
            <person name="Motone F"/>
            <person name="Kageyama Y"/>
            <person name="Nozu R"/>
            <person name="Adachi N"/>
            <person name="Nishimura O"/>
            <person name="Nakagawa R"/>
            <person name="Tanegashima C"/>
            <person name="Kiyatake I"/>
            <person name="Matsumoto R"/>
            <person name="Murakumo K"/>
            <person name="Nishida K"/>
            <person name="Terakita A"/>
            <person name="Kuratani S"/>
            <person name="Sato K"/>
            <person name="Hyodo S Kuraku.S."/>
        </authorList>
    </citation>
    <scope>NUCLEOTIDE SEQUENCE [LARGE SCALE GENOMIC DNA]</scope>
</reference>
<evidence type="ECO:0000313" key="3">
    <source>
        <dbReference type="EMBL" id="GCB85893.1"/>
    </source>
</evidence>
<organism evidence="3 4">
    <name type="scientific">Scyliorhinus torazame</name>
    <name type="common">Cloudy catshark</name>
    <name type="synonym">Catulus torazame</name>
    <dbReference type="NCBI Taxonomy" id="75743"/>
    <lineage>
        <taxon>Eukaryota</taxon>
        <taxon>Metazoa</taxon>
        <taxon>Chordata</taxon>
        <taxon>Craniata</taxon>
        <taxon>Vertebrata</taxon>
        <taxon>Chondrichthyes</taxon>
        <taxon>Elasmobranchii</taxon>
        <taxon>Galeomorphii</taxon>
        <taxon>Galeoidea</taxon>
        <taxon>Carcharhiniformes</taxon>
        <taxon>Scyliorhinidae</taxon>
        <taxon>Scyliorhinus</taxon>
    </lineage>
</organism>
<feature type="compositionally biased region" description="Basic and acidic residues" evidence="1">
    <location>
        <begin position="52"/>
        <end position="72"/>
    </location>
</feature>
<dbReference type="AlphaFoldDB" id="A0A401QKP6"/>
<sequence>MGNQVERLTHLSYAEVPTAEPAGGEREETGPRIGVSYIFSVDDEELEEVVEEGERRRREGGKEEEGERERGSYDPLNELECSVYYREECVYEQRRGWELTGGPEALLGQCKPGDLVEFVARRQYPHWAVYVGELQVVHLHQAEIRRDALSAASQGRPGRLVNGRYRYPALPPERVVQSALRQVGLRGPQLAWRSSECFAAWCRSGRREFKAGGELRIGKQPYRLRLQLSGGRSHTLEFQSLDDLIMERRRSDQMGRAAVTQELAAHLQLEEDQQERTEHCSHTEQVKLPQTEHNSHTEQVKPPQTEHNSH</sequence>
<name>A0A401QKP6_SCYTO</name>
<dbReference type="InterPro" id="IPR043299">
    <property type="entry name" value="LRATD1_LRATD2"/>
</dbReference>
<feature type="region of interest" description="Disordered" evidence="1">
    <location>
        <begin position="269"/>
        <end position="310"/>
    </location>
</feature>
<feature type="region of interest" description="Disordered" evidence="1">
    <location>
        <begin position="1"/>
        <end position="72"/>
    </location>
</feature>
<feature type="compositionally biased region" description="Basic and acidic residues" evidence="1">
    <location>
        <begin position="274"/>
        <end position="285"/>
    </location>
</feature>
<dbReference type="STRING" id="75743.A0A401QKP6"/>
<evidence type="ECO:0000259" key="2">
    <source>
        <dbReference type="PROSITE" id="PS51934"/>
    </source>
</evidence>
<keyword evidence="4" id="KW-1185">Reference proteome</keyword>
<proteinExistence type="predicted"/>
<gene>
    <name evidence="3" type="ORF">scyTo_0026546</name>
</gene>
<dbReference type="InterPro" id="IPR007053">
    <property type="entry name" value="LRAT_dom"/>
</dbReference>
<dbReference type="Proteomes" id="UP000288216">
    <property type="component" value="Unassembled WGS sequence"/>
</dbReference>
<dbReference type="Pfam" id="PF04970">
    <property type="entry name" value="LRAT"/>
    <property type="match status" value="1"/>
</dbReference>
<dbReference type="PROSITE" id="PS51934">
    <property type="entry name" value="LRAT"/>
    <property type="match status" value="1"/>
</dbReference>
<dbReference type="EMBL" id="BFAA01213213">
    <property type="protein sequence ID" value="GCB85893.1"/>
    <property type="molecule type" value="Genomic_DNA"/>
</dbReference>
<accession>A0A401QKP6</accession>
<dbReference type="OMA" id="NDQMGRE"/>
<evidence type="ECO:0000313" key="4">
    <source>
        <dbReference type="Proteomes" id="UP000288216"/>
    </source>
</evidence>
<dbReference type="PANTHER" id="PTHR46341:SF2">
    <property type="entry name" value="PROTEIN LRATD2"/>
    <property type="match status" value="1"/>
</dbReference>
<evidence type="ECO:0000256" key="1">
    <source>
        <dbReference type="SAM" id="MobiDB-lite"/>
    </source>
</evidence>
<dbReference type="PANTHER" id="PTHR46341">
    <property type="entry name" value="PROTEIN FAM84B-RELATED"/>
    <property type="match status" value="1"/>
</dbReference>
<comment type="caution">
    <text evidence="3">The sequence shown here is derived from an EMBL/GenBank/DDBJ whole genome shotgun (WGS) entry which is preliminary data.</text>
</comment>
<dbReference type="Gene3D" id="3.90.1720.10">
    <property type="entry name" value="endopeptidase domain like (from Nostoc punctiforme)"/>
    <property type="match status" value="1"/>
</dbReference>